<reference evidence="3" key="1">
    <citation type="journal article" date="2019" name="Int. J. Syst. Evol. Microbiol.">
        <title>The Global Catalogue of Microorganisms (GCM) 10K type strain sequencing project: providing services to taxonomists for standard genome sequencing and annotation.</title>
        <authorList>
            <consortium name="The Broad Institute Genomics Platform"/>
            <consortium name="The Broad Institute Genome Sequencing Center for Infectious Disease"/>
            <person name="Wu L."/>
            <person name="Ma J."/>
        </authorList>
    </citation>
    <scope>NUCLEOTIDE SEQUENCE [LARGE SCALE GENOMIC DNA]</scope>
    <source>
        <strain evidence="3">CGMCC 1.16444</strain>
    </source>
</reference>
<dbReference type="Proteomes" id="UP001595796">
    <property type="component" value="Unassembled WGS sequence"/>
</dbReference>
<organism evidence="2 3">
    <name type="scientific">Flaviflagellibacter deserti</name>
    <dbReference type="NCBI Taxonomy" id="2267266"/>
    <lineage>
        <taxon>Bacteria</taxon>
        <taxon>Pseudomonadati</taxon>
        <taxon>Pseudomonadota</taxon>
        <taxon>Alphaproteobacteria</taxon>
        <taxon>Hyphomicrobiales</taxon>
        <taxon>Flaviflagellibacter</taxon>
    </lineage>
</organism>
<accession>A0ABV9YWI5</accession>
<name>A0ABV9YWI5_9HYPH</name>
<dbReference type="EMBL" id="JBHSJF010000001">
    <property type="protein sequence ID" value="MFC5066412.1"/>
    <property type="molecule type" value="Genomic_DNA"/>
</dbReference>
<comment type="caution">
    <text evidence="2">The sequence shown here is derived from an EMBL/GenBank/DDBJ whole genome shotgun (WGS) entry which is preliminary data.</text>
</comment>
<dbReference type="RefSeq" id="WP_114955210.1">
    <property type="nucleotide sequence ID" value="NZ_JBHSJF010000001.1"/>
</dbReference>
<dbReference type="Pfam" id="PF13747">
    <property type="entry name" value="DUF4164"/>
    <property type="match status" value="1"/>
</dbReference>
<proteinExistence type="predicted"/>
<keyword evidence="1" id="KW-0175">Coiled coil</keyword>
<feature type="coiled-coil region" evidence="1">
    <location>
        <begin position="41"/>
        <end position="75"/>
    </location>
</feature>
<keyword evidence="3" id="KW-1185">Reference proteome</keyword>
<dbReference type="InterPro" id="IPR025310">
    <property type="entry name" value="DUF4164"/>
</dbReference>
<sequence length="93" mass="10137">MRDTALAAAIRRLETAVGAVEGAATRILAARRTGADHESEIALLSDDRARMAEELDALNARASRLETVNRDVARRLDTAMETIRDVLSEQPHA</sequence>
<evidence type="ECO:0000313" key="3">
    <source>
        <dbReference type="Proteomes" id="UP001595796"/>
    </source>
</evidence>
<protein>
    <submittedName>
        <fullName evidence="2">DUF4164 family protein</fullName>
    </submittedName>
</protein>
<evidence type="ECO:0000256" key="1">
    <source>
        <dbReference type="SAM" id="Coils"/>
    </source>
</evidence>
<gene>
    <name evidence="2" type="ORF">ACFPFW_00100</name>
</gene>
<evidence type="ECO:0000313" key="2">
    <source>
        <dbReference type="EMBL" id="MFC5066412.1"/>
    </source>
</evidence>